<comment type="catalytic activity">
    <reaction evidence="5">
        <text>a 2'-deoxyadenosine in DNA + S-adenosyl-L-methionine = an N(6)-methyl-2'-deoxyadenosine in DNA + S-adenosyl-L-homocysteine + H(+)</text>
        <dbReference type="Rhea" id="RHEA:15197"/>
        <dbReference type="Rhea" id="RHEA-COMP:12418"/>
        <dbReference type="Rhea" id="RHEA-COMP:12419"/>
        <dbReference type="ChEBI" id="CHEBI:15378"/>
        <dbReference type="ChEBI" id="CHEBI:57856"/>
        <dbReference type="ChEBI" id="CHEBI:59789"/>
        <dbReference type="ChEBI" id="CHEBI:90615"/>
        <dbReference type="ChEBI" id="CHEBI:90616"/>
        <dbReference type="EC" id="2.1.1.72"/>
    </reaction>
</comment>
<keyword evidence="4" id="KW-0680">Restriction system</keyword>
<organism evidence="9 10">
    <name type="scientific">Limnospira maxima CS-328</name>
    <dbReference type="NCBI Taxonomy" id="513049"/>
    <lineage>
        <taxon>Bacteria</taxon>
        <taxon>Bacillati</taxon>
        <taxon>Cyanobacteriota</taxon>
        <taxon>Cyanophyceae</taxon>
        <taxon>Oscillatoriophycideae</taxon>
        <taxon>Oscillatoriales</taxon>
        <taxon>Sirenicapillariaceae</taxon>
        <taxon>Limnospira</taxon>
    </lineage>
</organism>
<dbReference type="PANTHER" id="PTHR33841:SF1">
    <property type="entry name" value="DNA METHYLTRANSFERASE A"/>
    <property type="match status" value="1"/>
</dbReference>
<keyword evidence="9" id="KW-0347">Helicase</keyword>
<dbReference type="InterPro" id="IPR041635">
    <property type="entry name" value="Type_ISP_LLaBIII_C"/>
</dbReference>
<dbReference type="AlphaFoldDB" id="B5W0C0"/>
<dbReference type="SUPFAM" id="SSF53335">
    <property type="entry name" value="S-adenosyl-L-methionine-dependent methyltransferases"/>
    <property type="match status" value="1"/>
</dbReference>
<dbReference type="REBASE" id="26714">
    <property type="entry name" value="AmaCSI"/>
</dbReference>
<gene>
    <name evidence="9" type="ORF">AmaxDRAFT_2214</name>
</gene>
<dbReference type="GO" id="GO:0004386">
    <property type="term" value="F:helicase activity"/>
    <property type="evidence" value="ECO:0007669"/>
    <property type="project" value="UniProtKB-KW"/>
</dbReference>
<evidence type="ECO:0000313" key="10">
    <source>
        <dbReference type="Proteomes" id="UP000004061"/>
    </source>
</evidence>
<protein>
    <recommendedName>
        <fullName evidence="1">site-specific DNA-methyltransferase (adenine-specific)</fullName>
        <ecNumber evidence="1">2.1.1.72</ecNumber>
    </recommendedName>
</protein>
<keyword evidence="9" id="KW-0378">Hydrolase</keyword>
<evidence type="ECO:0000259" key="8">
    <source>
        <dbReference type="Pfam" id="PF22240"/>
    </source>
</evidence>
<keyword evidence="10" id="KW-1185">Reference proteome</keyword>
<evidence type="ECO:0000256" key="1">
    <source>
        <dbReference type="ARBA" id="ARBA00011900"/>
    </source>
</evidence>
<dbReference type="Gene3D" id="3.40.50.150">
    <property type="entry name" value="Vaccinia Virus protein VP39"/>
    <property type="match status" value="1"/>
</dbReference>
<evidence type="ECO:0000256" key="2">
    <source>
        <dbReference type="ARBA" id="ARBA00022603"/>
    </source>
</evidence>
<dbReference type="Pfam" id="PF22240">
    <property type="entry name" value="ISP_coupler"/>
    <property type="match status" value="1"/>
</dbReference>
<keyword evidence="2" id="KW-0489">Methyltransferase</keyword>
<dbReference type="REBASE" id="26718">
    <property type="entry name" value="AmaCSORF2214P"/>
</dbReference>
<dbReference type="PANTHER" id="PTHR33841">
    <property type="entry name" value="DNA METHYLTRANSFERASE YEEA-RELATED"/>
    <property type="match status" value="1"/>
</dbReference>
<dbReference type="GO" id="GO:0032259">
    <property type="term" value="P:methylation"/>
    <property type="evidence" value="ECO:0007669"/>
    <property type="project" value="UniProtKB-KW"/>
</dbReference>
<dbReference type="GO" id="GO:0003677">
    <property type="term" value="F:DNA binding"/>
    <property type="evidence" value="ECO:0007669"/>
    <property type="project" value="InterPro"/>
</dbReference>
<evidence type="ECO:0000313" key="9">
    <source>
        <dbReference type="EMBL" id="EDZ95036.1"/>
    </source>
</evidence>
<comment type="caution">
    <text evidence="9">The sequence shown here is derived from an EMBL/GenBank/DDBJ whole genome shotgun (WGS) entry which is preliminary data.</text>
</comment>
<evidence type="ECO:0000256" key="4">
    <source>
        <dbReference type="ARBA" id="ARBA00022747"/>
    </source>
</evidence>
<dbReference type="PRINTS" id="PR00507">
    <property type="entry name" value="N12N6MTFRASE"/>
</dbReference>
<proteinExistence type="predicted"/>
<accession>B5W0C0</accession>
<dbReference type="Pfam" id="PF02384">
    <property type="entry name" value="N6_Mtase"/>
    <property type="match status" value="1"/>
</dbReference>
<sequence>MATLNLKPSHKAVKSYYQTLQNFQKLGAANEGAVKVAFADLLTSCCQQFNWILVQENSLKLTAKKRIQVDGLFVRDDTLKHGIWEAKDTADDLPKEVQKKFAKGYPKDNIIFQSPDRVIIWQGGKQVYDQDITKPEALVESLKLFFEYRPPQIENWEKAAAEFGDKVRGLGEKLVDLIESQRKTNPQFIGAFQGFSNLCRQSINPNISDAAVEEMLIQHLLTERIFRQIFNNPDFTRRNIIAVEIEKVIEALTSKSFSRAHFLGDVDYFYRALEEAAATITEYSEKQHFLNTVYERFFQGFAVNVADTHGIVYTPQSIVDFMVRSVDEILRTEFKKSLSDKGVHILDPFVGTGNFIMRIMREIRKTALSHKYQQELHCNEVMLLPYYIASMNIEHEYLTATGQYQPFDGICLVDTFSVQEALQLDLFTPENTQRVKQQQSSPIFVVIGNPPYNVGQQNDNDNNKNRKYSQTGGVDQRVAETYAKDSKATNKNKLSDPYVKAFRWAADRIEDEGIVAFVSNNSFIDAIAFDGMRQHLAQDFDAIYILDLGGNIRKNASNQPIYNVFDIKVGVSINLLIKKKEGNKSPGKIYYAAVGEFWRKQEKYDYLEKCQHLGGVDWEEIKPDKKHTWLTAGLHADFETFIPMGTKETKAAKGDATGAIFKLFSLGVNTNRDVWAYNFNPDELAANIQRMIATYNEQTRKWHDCQDPSVNLDDFVISDDTKIKWSSRLKECLKANITTQFIRENVRNSLYRPFCFQFLYFDEVLTHRRGQFPYIFPTPETEEENRVICVTGIGSEKPFMVNVNNIICDLHLSGAGCSTQCFPFYTYDEDGNNRQANITDWALDAFREEYENPAISKWDIFYYIYGLLHHPRYREKYADNLKRELPRIPYAPEFESFAKAGKRLAEIHLNYEKQPEYPLEFIENDEVALNWRVEKMKLSKDKTQLIYNEFLTLAGIPREVFAYRLGNRSALDWIIDRYQVKIDKRSGIENDPNRLEDEQYIVRLIGQVITVSLETVDIVNQLPSLE</sequence>
<keyword evidence="9" id="KW-0547">Nucleotide-binding</keyword>
<dbReference type="GO" id="GO:0009007">
    <property type="term" value="F:site-specific DNA-methyltransferase (adenine-specific) activity"/>
    <property type="evidence" value="ECO:0007669"/>
    <property type="project" value="UniProtKB-EC"/>
</dbReference>
<reference evidence="9 10" key="1">
    <citation type="journal article" date="2011" name="Appl. Environ. Microbiol.">
        <title>Contribution of a Sodium Ion Gradient to Energy Conservation during Fermentation in the Cyanobacterium Arthrospira (Spirulina) maxima CS-328.</title>
        <authorList>
            <person name="Carrieri D."/>
            <person name="Ananyev G."/>
            <person name="Lenz O."/>
            <person name="Bryant D.A."/>
            <person name="Dismukes G.C."/>
        </authorList>
    </citation>
    <scope>NUCLEOTIDE SEQUENCE [LARGE SCALE GENOMIC DNA]</scope>
    <source>
        <strain evidence="9 10">CS-328</strain>
    </source>
</reference>
<keyword evidence="9" id="KW-0067">ATP-binding</keyword>
<dbReference type="Proteomes" id="UP000004061">
    <property type="component" value="Unassembled WGS sequence"/>
</dbReference>
<feature type="domain" description="DNA methylase adenine-specific" evidence="6">
    <location>
        <begin position="287"/>
        <end position="474"/>
    </location>
</feature>
<evidence type="ECO:0000256" key="3">
    <source>
        <dbReference type="ARBA" id="ARBA00022679"/>
    </source>
</evidence>
<evidence type="ECO:0000259" key="6">
    <source>
        <dbReference type="Pfam" id="PF02384"/>
    </source>
</evidence>
<dbReference type="GO" id="GO:0008170">
    <property type="term" value="F:N-methyltransferase activity"/>
    <property type="evidence" value="ECO:0007669"/>
    <property type="project" value="InterPro"/>
</dbReference>
<evidence type="ECO:0000259" key="7">
    <source>
        <dbReference type="Pfam" id="PF18135"/>
    </source>
</evidence>
<dbReference type="InterPro" id="IPR053980">
    <property type="entry name" value="ISP_coupler"/>
</dbReference>
<evidence type="ECO:0000256" key="5">
    <source>
        <dbReference type="ARBA" id="ARBA00047942"/>
    </source>
</evidence>
<name>B5W0C0_LIMMA</name>
<dbReference type="PROSITE" id="PS00092">
    <property type="entry name" value="N6_MTASE"/>
    <property type="match status" value="1"/>
</dbReference>
<keyword evidence="3" id="KW-0808">Transferase</keyword>
<dbReference type="EC" id="2.1.1.72" evidence="1"/>
<dbReference type="EMBL" id="ABYK01000013">
    <property type="protein sequence ID" value="EDZ95036.1"/>
    <property type="molecule type" value="Genomic_DNA"/>
</dbReference>
<dbReference type="InterPro" id="IPR050953">
    <property type="entry name" value="N4_N6_ade-DNA_methylase"/>
</dbReference>
<feature type="domain" description="Type ISP restriction-modification enzyme LLaBIII C-terminal specificity" evidence="7">
    <location>
        <begin position="659"/>
        <end position="1003"/>
    </location>
</feature>
<dbReference type="RefSeq" id="WP_006669107.1">
    <property type="nucleotide sequence ID" value="NZ_ABYK01000013.1"/>
</dbReference>
<feature type="domain" description="Type ISP restriction-modification enzyme coupler" evidence="8">
    <location>
        <begin position="162"/>
        <end position="282"/>
    </location>
</feature>
<dbReference type="InterPro" id="IPR002052">
    <property type="entry name" value="DNA_methylase_N6_adenine_CS"/>
</dbReference>
<dbReference type="GO" id="GO:0009307">
    <property type="term" value="P:DNA restriction-modification system"/>
    <property type="evidence" value="ECO:0007669"/>
    <property type="project" value="UniProtKB-KW"/>
</dbReference>
<dbReference type="Pfam" id="PF18135">
    <property type="entry name" value="Type_ISP_C"/>
    <property type="match status" value="1"/>
</dbReference>
<dbReference type="InterPro" id="IPR003356">
    <property type="entry name" value="DNA_methylase_A-5"/>
</dbReference>
<dbReference type="InterPro" id="IPR029063">
    <property type="entry name" value="SAM-dependent_MTases_sf"/>
</dbReference>